<feature type="compositionally biased region" description="Basic and acidic residues" evidence="1">
    <location>
        <begin position="82"/>
        <end position="96"/>
    </location>
</feature>
<evidence type="ECO:0000313" key="2">
    <source>
        <dbReference type="EMBL" id="CAA9240915.1"/>
    </source>
</evidence>
<proteinExistence type="predicted"/>
<protein>
    <submittedName>
        <fullName evidence="2">Uncharacterized protein</fullName>
    </submittedName>
</protein>
<feature type="non-terminal residue" evidence="2">
    <location>
        <position position="1"/>
    </location>
</feature>
<feature type="compositionally biased region" description="Low complexity" evidence="1">
    <location>
        <begin position="9"/>
        <end position="29"/>
    </location>
</feature>
<dbReference type="EMBL" id="CADCSZ010000107">
    <property type="protein sequence ID" value="CAA9240915.1"/>
    <property type="molecule type" value="Genomic_DNA"/>
</dbReference>
<organism evidence="2">
    <name type="scientific">uncultured Acidimicrobiales bacterium</name>
    <dbReference type="NCBI Taxonomy" id="310071"/>
    <lineage>
        <taxon>Bacteria</taxon>
        <taxon>Bacillati</taxon>
        <taxon>Actinomycetota</taxon>
        <taxon>Acidimicrobiia</taxon>
        <taxon>Acidimicrobiales</taxon>
        <taxon>environmental samples</taxon>
    </lineage>
</organism>
<dbReference type="AlphaFoldDB" id="A0A6J4I2W3"/>
<feature type="compositionally biased region" description="Basic residues" evidence="1">
    <location>
        <begin position="48"/>
        <end position="63"/>
    </location>
</feature>
<reference evidence="2" key="1">
    <citation type="submission" date="2020-02" db="EMBL/GenBank/DDBJ databases">
        <authorList>
            <person name="Meier V. D."/>
        </authorList>
    </citation>
    <scope>NUCLEOTIDE SEQUENCE</scope>
    <source>
        <strain evidence="2">AVDCRST_MAG76</strain>
    </source>
</reference>
<evidence type="ECO:0000256" key="1">
    <source>
        <dbReference type="SAM" id="MobiDB-lite"/>
    </source>
</evidence>
<feature type="compositionally biased region" description="Low complexity" evidence="1">
    <location>
        <begin position="139"/>
        <end position="150"/>
    </location>
</feature>
<gene>
    <name evidence="2" type="ORF">AVDCRST_MAG76-1765</name>
</gene>
<feature type="non-terminal residue" evidence="2">
    <location>
        <position position="161"/>
    </location>
</feature>
<name>A0A6J4I2W3_9ACTN</name>
<feature type="region of interest" description="Disordered" evidence="1">
    <location>
        <begin position="1"/>
        <end position="161"/>
    </location>
</feature>
<accession>A0A6J4I2W3</accession>
<sequence length="161" mass="17660">GRRRDRGLRAAGARMDYGQRVGARRPQPQARRHQVRPALRAHPDAVRNRPRPGGRAVRPQRLRVRLDRPGATRPGGHLPAAQRKEHSRLLVPRADRGQAGLLVHVEPAPPPPGRPDLRRGGAGARRRLRQPRVSGGGRPCPARPGAARSPGRGDRRPTAEL</sequence>
<feature type="compositionally biased region" description="Basic and acidic residues" evidence="1">
    <location>
        <begin position="151"/>
        <end position="161"/>
    </location>
</feature>